<name>A0AAV2B4B6_9ARAC</name>
<dbReference type="Proteomes" id="UP001497382">
    <property type="component" value="Unassembled WGS sequence"/>
</dbReference>
<gene>
    <name evidence="1" type="ORF">LARSCL_LOCUS16521</name>
</gene>
<sequence>MWREDSVFRRGLCVGDSLDPRTRPLRCRAFASWNAFDSRPKDPATGYGTALRARNGSWPVVRLVWIVGC</sequence>
<dbReference type="EMBL" id="CAXIEN010000265">
    <property type="protein sequence ID" value="CAL1290490.1"/>
    <property type="molecule type" value="Genomic_DNA"/>
</dbReference>
<dbReference type="AlphaFoldDB" id="A0AAV2B4B6"/>
<accession>A0AAV2B4B6</accession>
<organism evidence="1 2">
    <name type="scientific">Larinioides sclopetarius</name>
    <dbReference type="NCBI Taxonomy" id="280406"/>
    <lineage>
        <taxon>Eukaryota</taxon>
        <taxon>Metazoa</taxon>
        <taxon>Ecdysozoa</taxon>
        <taxon>Arthropoda</taxon>
        <taxon>Chelicerata</taxon>
        <taxon>Arachnida</taxon>
        <taxon>Araneae</taxon>
        <taxon>Araneomorphae</taxon>
        <taxon>Entelegynae</taxon>
        <taxon>Araneoidea</taxon>
        <taxon>Araneidae</taxon>
        <taxon>Larinioides</taxon>
    </lineage>
</organism>
<proteinExistence type="predicted"/>
<comment type="caution">
    <text evidence="1">The sequence shown here is derived from an EMBL/GenBank/DDBJ whole genome shotgun (WGS) entry which is preliminary data.</text>
</comment>
<evidence type="ECO:0000313" key="1">
    <source>
        <dbReference type="EMBL" id="CAL1290490.1"/>
    </source>
</evidence>
<reference evidence="1 2" key="1">
    <citation type="submission" date="2024-04" db="EMBL/GenBank/DDBJ databases">
        <authorList>
            <person name="Rising A."/>
            <person name="Reimegard J."/>
            <person name="Sonavane S."/>
            <person name="Akerstrom W."/>
            <person name="Nylinder S."/>
            <person name="Hedman E."/>
            <person name="Kallberg Y."/>
        </authorList>
    </citation>
    <scope>NUCLEOTIDE SEQUENCE [LARGE SCALE GENOMIC DNA]</scope>
</reference>
<keyword evidence="2" id="KW-1185">Reference proteome</keyword>
<evidence type="ECO:0000313" key="2">
    <source>
        <dbReference type="Proteomes" id="UP001497382"/>
    </source>
</evidence>
<protein>
    <submittedName>
        <fullName evidence="1">Uncharacterized protein</fullName>
    </submittedName>
</protein>